<accession>A0A6F9DI62</accession>
<keyword evidence="2" id="KW-0812">Transmembrane</keyword>
<protein>
    <submittedName>
        <fullName evidence="3">Uncharacterized protein LOC101242954</fullName>
    </submittedName>
</protein>
<feature type="transmembrane region" description="Helical" evidence="2">
    <location>
        <begin position="12"/>
        <end position="34"/>
    </location>
</feature>
<feature type="region of interest" description="Disordered" evidence="1">
    <location>
        <begin position="448"/>
        <end position="487"/>
    </location>
</feature>
<evidence type="ECO:0000313" key="3">
    <source>
        <dbReference type="EMBL" id="CAB3263112.1"/>
    </source>
</evidence>
<organism evidence="3">
    <name type="scientific">Phallusia mammillata</name>
    <dbReference type="NCBI Taxonomy" id="59560"/>
    <lineage>
        <taxon>Eukaryota</taxon>
        <taxon>Metazoa</taxon>
        <taxon>Chordata</taxon>
        <taxon>Tunicata</taxon>
        <taxon>Ascidiacea</taxon>
        <taxon>Phlebobranchia</taxon>
        <taxon>Ascidiidae</taxon>
        <taxon>Phallusia</taxon>
    </lineage>
</organism>
<name>A0A6F9DI62_9ASCI</name>
<gene>
    <name evidence="3" type="primary">LOC101242954</name>
</gene>
<feature type="transmembrane region" description="Helical" evidence="2">
    <location>
        <begin position="318"/>
        <end position="338"/>
    </location>
</feature>
<proteinExistence type="evidence at transcript level"/>
<keyword evidence="2" id="KW-1133">Transmembrane helix</keyword>
<evidence type="ECO:0000256" key="2">
    <source>
        <dbReference type="SAM" id="Phobius"/>
    </source>
</evidence>
<evidence type="ECO:0000256" key="1">
    <source>
        <dbReference type="SAM" id="MobiDB-lite"/>
    </source>
</evidence>
<dbReference type="AlphaFoldDB" id="A0A6F9DI62"/>
<sequence>MLSLRTLRLLAVMLKVIFLLIFATVIISADYVSLRKCPTTGDRTQNICGETCMAMKEYNLPRINRGDRIDLRRAEMILLGRRVYTKCNKTFSWWFNDDVKHIKSNISDIKLTLYFVPYGHNLSRPGEATCCGVPLTQKSCTFDVKERGKLYFGLMLNKDMFGVTSFIHEFSTPVETCNKIANKTYVCTSQGIIKFKEYSYSHTNAEAHGKDVITKALSAKCHTVPRETVMEFGVELGQHIAKDFFNRQIWNITGYHGDTTNCSVDVFDVARNVTVNVTDGDLVCYLYEADDAKMNHFCMPGKEATNNKPIGMLETTDIGLVVGFSALGLILLVIIVCLGRKFGKNAKKEIMAWRKIPENIVKMGNTLENKPTELPPMDDKEIPDTFVPGEVTCVALPSPAENNRDEEIGLLKSEFIKEDRAPRAGDYIQRNESLRAVNEDNHIGSCMGIDTELDSSSDESSLTSTQYAQMRTSKQSSESSDSNNVDTGNLNSCPGKIDLIFPLQCVEAVNVSGLALNVEDIDGPVPGTEEQIFQTLFLKLNETSLTDGVH</sequence>
<dbReference type="EMBL" id="LR787250">
    <property type="protein sequence ID" value="CAB3263112.1"/>
    <property type="molecule type" value="mRNA"/>
</dbReference>
<reference evidence="3" key="1">
    <citation type="submission" date="2020-04" db="EMBL/GenBank/DDBJ databases">
        <authorList>
            <person name="Neveu A P."/>
        </authorList>
    </citation>
    <scope>NUCLEOTIDE SEQUENCE</scope>
    <source>
        <tissue evidence="3">Whole embryo</tissue>
    </source>
</reference>
<keyword evidence="2" id="KW-0472">Membrane</keyword>
<feature type="compositionally biased region" description="Low complexity" evidence="1">
    <location>
        <begin position="473"/>
        <end position="482"/>
    </location>
</feature>